<keyword evidence="4" id="KW-1133">Transmembrane helix</keyword>
<accession>A0A9N9BDJ3</accession>
<feature type="region of interest" description="Disordered" evidence="3">
    <location>
        <begin position="564"/>
        <end position="638"/>
    </location>
</feature>
<dbReference type="Gene3D" id="2.120.10.80">
    <property type="entry name" value="Kelch-type beta propeller"/>
    <property type="match status" value="2"/>
</dbReference>
<keyword evidence="2" id="KW-0677">Repeat</keyword>
<evidence type="ECO:0000256" key="3">
    <source>
        <dbReference type="SAM" id="MobiDB-lite"/>
    </source>
</evidence>
<protein>
    <submittedName>
        <fullName evidence="6">26161_t:CDS:1</fullName>
    </submittedName>
</protein>
<dbReference type="AlphaFoldDB" id="A0A9N9BDJ3"/>
<evidence type="ECO:0000256" key="1">
    <source>
        <dbReference type="ARBA" id="ARBA00022441"/>
    </source>
</evidence>
<comment type="caution">
    <text evidence="6">The sequence shown here is derived from an EMBL/GenBank/DDBJ whole genome shotgun (WGS) entry which is preliminary data.</text>
</comment>
<feature type="compositionally biased region" description="Polar residues" evidence="3">
    <location>
        <begin position="509"/>
        <end position="525"/>
    </location>
</feature>
<feature type="chain" id="PRO_5040505325" evidence="5">
    <location>
        <begin position="26"/>
        <end position="773"/>
    </location>
</feature>
<dbReference type="Pfam" id="PF24681">
    <property type="entry name" value="Kelch_KLHDC2_KLHL20_DRC7"/>
    <property type="match status" value="1"/>
</dbReference>
<keyword evidence="7" id="KW-1185">Reference proteome</keyword>
<dbReference type="CDD" id="cd12087">
    <property type="entry name" value="TM_EGFR-like"/>
    <property type="match status" value="1"/>
</dbReference>
<dbReference type="PANTHER" id="PTHR46093">
    <property type="entry name" value="ACYL-COA-BINDING DOMAIN-CONTAINING PROTEIN 5"/>
    <property type="match status" value="1"/>
</dbReference>
<keyword evidence="1" id="KW-0880">Kelch repeat</keyword>
<dbReference type="OrthoDB" id="432528at2759"/>
<name>A0A9N9BDJ3_9GLOM</name>
<feature type="signal peptide" evidence="5">
    <location>
        <begin position="1"/>
        <end position="25"/>
    </location>
</feature>
<organism evidence="6 7">
    <name type="scientific">Dentiscutata erythropus</name>
    <dbReference type="NCBI Taxonomy" id="1348616"/>
    <lineage>
        <taxon>Eukaryota</taxon>
        <taxon>Fungi</taxon>
        <taxon>Fungi incertae sedis</taxon>
        <taxon>Mucoromycota</taxon>
        <taxon>Glomeromycotina</taxon>
        <taxon>Glomeromycetes</taxon>
        <taxon>Diversisporales</taxon>
        <taxon>Gigasporaceae</taxon>
        <taxon>Dentiscutata</taxon>
    </lineage>
</organism>
<evidence type="ECO:0000256" key="5">
    <source>
        <dbReference type="SAM" id="SignalP"/>
    </source>
</evidence>
<dbReference type="SUPFAM" id="SSF50965">
    <property type="entry name" value="Galactose oxidase, central domain"/>
    <property type="match status" value="1"/>
</dbReference>
<keyword evidence="5" id="KW-0732">Signal</keyword>
<feature type="compositionally biased region" description="Polar residues" evidence="3">
    <location>
        <begin position="736"/>
        <end position="752"/>
    </location>
</feature>
<feature type="region of interest" description="Disordered" evidence="3">
    <location>
        <begin position="654"/>
        <end position="773"/>
    </location>
</feature>
<reference evidence="6" key="1">
    <citation type="submission" date="2021-06" db="EMBL/GenBank/DDBJ databases">
        <authorList>
            <person name="Kallberg Y."/>
            <person name="Tangrot J."/>
            <person name="Rosling A."/>
        </authorList>
    </citation>
    <scope>NUCLEOTIDE SEQUENCE</scope>
    <source>
        <strain evidence="6">MA453B</strain>
    </source>
</reference>
<sequence>MRIFHQFFLVIYLLVQCIWIGNIECDPKSPRFGHAAALINNKLYIYGGRIINPLSSRTNPTESLTQKDDINELIMLDLSTSFDSSNPNFNVITPSNAPNISFHGMSAGGSNNQLMVVWGGETTNSTTSNSLLYFDTTSQQMMPQDSSNAPIGRIGHSMVTGINSSMVYIFGGYGGSGSSSDQILGSTQTPGTIYNNMYGLDTSNSVSINFIPEQQSTAPGRVQHSATILSNGKIYIVGGLILSSNGGPLALASMSDIDIFDTIASSWNKSTVTNSPPDRRLHGAVGTSGNKIIIFGGANLTLQKYNDIAVLDTSNDALSWTIQKSSGTPPSPCYSHGFILAGNNAIVAYVGFKISPNNDAEKICMIIFSGNADNFTNTNIFILDITSYTWKTQYNPQNLPPPSNSITNSKTNSNQSKAINIPALVGGIVGAIVLAAAIAGLIFCLIRRQRKKQPSFMTTQYDRTQAAAPPVMGPAPVNDDLPPTIPPFTASFQKDGSLGSDTRVLNSADQRSSFASSHSLSNRSYGEQLDTGYKSGEYLSNSVPIHFEDNHSQQSLNMQSYLPENYSTQTYPPPPETYPPLPETYPPLPENYPSQTYPPPETYPPLPENYPSQTYPPPENYPSQTYPPPENYPTTPLSINTNLAQEHSSQSGFYNIQGQSYKPPSHSSQENLYRPDNRSSSPTQVTPEGDSNEGVGFKSPLFRNETLSPLAGTATTIPSDSRPLSLRTAARMSQPIGGTSSVVQPRGPSSSNEVRDDTPKGRLFVSNPDLDYE</sequence>
<feature type="transmembrane region" description="Helical" evidence="4">
    <location>
        <begin position="421"/>
        <end position="446"/>
    </location>
</feature>
<feature type="compositionally biased region" description="Pro residues" evidence="3">
    <location>
        <begin position="571"/>
        <end position="631"/>
    </location>
</feature>
<evidence type="ECO:0000256" key="2">
    <source>
        <dbReference type="ARBA" id="ARBA00022737"/>
    </source>
</evidence>
<evidence type="ECO:0000256" key="4">
    <source>
        <dbReference type="SAM" id="Phobius"/>
    </source>
</evidence>
<feature type="non-terminal residue" evidence="6">
    <location>
        <position position="773"/>
    </location>
</feature>
<evidence type="ECO:0000313" key="7">
    <source>
        <dbReference type="Proteomes" id="UP000789405"/>
    </source>
</evidence>
<gene>
    <name evidence="6" type="ORF">DERYTH_LOCUS5690</name>
</gene>
<dbReference type="InterPro" id="IPR011043">
    <property type="entry name" value="Gal_Oxase/kelch_b-propeller"/>
</dbReference>
<dbReference type="EMBL" id="CAJVPY010002418">
    <property type="protein sequence ID" value="CAG8560032.1"/>
    <property type="molecule type" value="Genomic_DNA"/>
</dbReference>
<evidence type="ECO:0000313" key="6">
    <source>
        <dbReference type="EMBL" id="CAG8560032.1"/>
    </source>
</evidence>
<dbReference type="PANTHER" id="PTHR46093:SF18">
    <property type="entry name" value="FIBRONECTIN TYPE-III DOMAIN-CONTAINING PROTEIN"/>
    <property type="match status" value="1"/>
</dbReference>
<keyword evidence="4" id="KW-0472">Membrane</keyword>
<dbReference type="Proteomes" id="UP000789405">
    <property type="component" value="Unassembled WGS sequence"/>
</dbReference>
<proteinExistence type="predicted"/>
<keyword evidence="4" id="KW-0812">Transmembrane</keyword>
<feature type="region of interest" description="Disordered" evidence="3">
    <location>
        <begin position="509"/>
        <end position="528"/>
    </location>
</feature>
<dbReference type="InterPro" id="IPR015915">
    <property type="entry name" value="Kelch-typ_b-propeller"/>
</dbReference>
<feature type="compositionally biased region" description="Polar residues" evidence="3">
    <location>
        <begin position="654"/>
        <end position="671"/>
    </location>
</feature>